<dbReference type="InterPro" id="IPR027417">
    <property type="entry name" value="P-loop_NTPase"/>
</dbReference>
<keyword evidence="3 5" id="KW-0547">Nucleotide-binding</keyword>
<dbReference type="GO" id="GO:0005737">
    <property type="term" value="C:cytoplasm"/>
    <property type="evidence" value="ECO:0007669"/>
    <property type="project" value="UniProtKB-SubCell"/>
</dbReference>
<dbReference type="NCBIfam" id="NF011104">
    <property type="entry name" value="PRK14531.1"/>
    <property type="match status" value="1"/>
</dbReference>
<dbReference type="OrthoDB" id="9805030at2"/>
<gene>
    <name evidence="5" type="primary">adk</name>
    <name evidence="8" type="ORF">BHK69_23035</name>
</gene>
<name>A0A1D7U6C5_9HYPH</name>
<dbReference type="GO" id="GO:0005524">
    <property type="term" value="F:ATP binding"/>
    <property type="evidence" value="ECO:0007669"/>
    <property type="project" value="UniProtKB-UniRule"/>
</dbReference>
<dbReference type="NCBIfam" id="NF011101">
    <property type="entry name" value="PRK14528.1"/>
    <property type="match status" value="1"/>
</dbReference>
<dbReference type="NCBIfam" id="TIGR01351">
    <property type="entry name" value="adk"/>
    <property type="match status" value="1"/>
</dbReference>
<feature type="binding site" evidence="5">
    <location>
        <position position="127"/>
    </location>
    <ligand>
        <name>ATP</name>
        <dbReference type="ChEBI" id="CHEBI:30616"/>
    </ligand>
</feature>
<keyword evidence="5" id="KW-0963">Cytoplasm</keyword>
<dbReference type="KEGG" id="bvv:BHK69_23035"/>
<dbReference type="GO" id="GO:0044209">
    <property type="term" value="P:AMP salvage"/>
    <property type="evidence" value="ECO:0007669"/>
    <property type="project" value="UniProtKB-UniRule"/>
</dbReference>
<evidence type="ECO:0000256" key="5">
    <source>
        <dbReference type="HAMAP-Rule" id="MF_00235"/>
    </source>
</evidence>
<comment type="pathway">
    <text evidence="5">Purine metabolism; AMP biosynthesis via salvage pathway; AMP from ADP: step 1/1.</text>
</comment>
<evidence type="ECO:0000256" key="4">
    <source>
        <dbReference type="ARBA" id="ARBA00022777"/>
    </source>
</evidence>
<evidence type="ECO:0000256" key="3">
    <source>
        <dbReference type="ARBA" id="ARBA00022741"/>
    </source>
</evidence>
<reference evidence="8 9" key="1">
    <citation type="journal article" date="2015" name="Antonie Van Leeuwenhoek">
        <title>Bosea vaviloviae sp. nov., a new species of slow-growing rhizobia isolated from nodules of the relict species Vavilovia formosa (Stev.) Fed.</title>
        <authorList>
            <person name="Safronova V.I."/>
            <person name="Kuznetsova I.G."/>
            <person name="Sazanova A.L."/>
            <person name="Kimeklis A.K."/>
            <person name="Belimov A.A."/>
            <person name="Andronov E.E."/>
            <person name="Pinaev A.G."/>
            <person name="Chizhevskaya E.P."/>
            <person name="Pukhaev A.R."/>
            <person name="Popov K.P."/>
            <person name="Willems A."/>
            <person name="Tikhonovich I.A."/>
        </authorList>
    </citation>
    <scope>NUCLEOTIDE SEQUENCE [LARGE SCALE GENOMIC DNA]</scope>
    <source>
        <strain evidence="8 9">Vaf18</strain>
    </source>
</reference>
<evidence type="ECO:0000256" key="1">
    <source>
        <dbReference type="ARBA" id="ARBA00022679"/>
    </source>
</evidence>
<dbReference type="UniPathway" id="UPA00588">
    <property type="reaction ID" value="UER00649"/>
</dbReference>
<protein>
    <recommendedName>
        <fullName evidence="5 7">Adenylate kinase</fullName>
        <shortName evidence="5">AK</shortName>
        <ecNumber evidence="5 7">2.7.4.3</ecNumber>
    </recommendedName>
    <alternativeName>
        <fullName evidence="5">ATP-AMP transphosphorylase</fullName>
    </alternativeName>
    <alternativeName>
        <fullName evidence="5">ATP:AMP phosphotransferase</fullName>
    </alternativeName>
    <alternativeName>
        <fullName evidence="5">Adenylate monophosphate kinase</fullName>
    </alternativeName>
</protein>
<comment type="similarity">
    <text evidence="5 6">Belongs to the adenylate kinase family.</text>
</comment>
<dbReference type="InterPro" id="IPR000850">
    <property type="entry name" value="Adenylat/UMP-CMP_kin"/>
</dbReference>
<dbReference type="AlphaFoldDB" id="A0A1D7U6C5"/>
<evidence type="ECO:0000313" key="9">
    <source>
        <dbReference type="Proteomes" id="UP000094969"/>
    </source>
</evidence>
<sequence length="192" mass="20413">MRLIFLGPPGAGKGTQAARIVEAHGIPQLSTGDMLRAAVAAGTPIGIKAKSVMDSGALVSDDIVIGIVAERIEHADAKKGFILDGFPRTLAQAEALDAMLASKGLKLDKVLELKVDQTKLVDRIVKRAEEARAAGQPVRKDDDPEVFKTRLEAYNRDTAVVAPYYAKRGQLTDIDGMQPIDAVTAAIEKALA</sequence>
<comment type="caution">
    <text evidence="5">Lacks conserved residue(s) required for the propagation of feature annotation.</text>
</comment>
<evidence type="ECO:0000256" key="6">
    <source>
        <dbReference type="RuleBase" id="RU003330"/>
    </source>
</evidence>
<dbReference type="EMBL" id="CP017147">
    <property type="protein sequence ID" value="AOO82930.1"/>
    <property type="molecule type" value="Genomic_DNA"/>
</dbReference>
<dbReference type="Proteomes" id="UP000094969">
    <property type="component" value="Chromosome"/>
</dbReference>
<feature type="binding site" evidence="5">
    <location>
        <position position="178"/>
    </location>
    <ligand>
        <name>ATP</name>
        <dbReference type="ChEBI" id="CHEBI:30616"/>
    </ligand>
</feature>
<comment type="subunit">
    <text evidence="5 7">Monomer.</text>
</comment>
<dbReference type="Pfam" id="PF00406">
    <property type="entry name" value="ADK"/>
    <property type="match status" value="1"/>
</dbReference>
<dbReference type="GO" id="GO:0004017">
    <property type="term" value="F:AMP kinase activity"/>
    <property type="evidence" value="ECO:0007669"/>
    <property type="project" value="UniProtKB-UniRule"/>
</dbReference>
<dbReference type="PANTHER" id="PTHR23359">
    <property type="entry name" value="NUCLEOTIDE KINASE"/>
    <property type="match status" value="1"/>
</dbReference>
<keyword evidence="4 5" id="KW-0418">Kinase</keyword>
<dbReference type="InterPro" id="IPR006259">
    <property type="entry name" value="Adenyl_kin_sub"/>
</dbReference>
<evidence type="ECO:0000313" key="8">
    <source>
        <dbReference type="EMBL" id="AOO82930.1"/>
    </source>
</evidence>
<organism evidence="8 9">
    <name type="scientific">Bosea vaviloviae</name>
    <dbReference type="NCBI Taxonomy" id="1526658"/>
    <lineage>
        <taxon>Bacteria</taxon>
        <taxon>Pseudomonadati</taxon>
        <taxon>Pseudomonadota</taxon>
        <taxon>Alphaproteobacteria</taxon>
        <taxon>Hyphomicrobiales</taxon>
        <taxon>Boseaceae</taxon>
        <taxon>Bosea</taxon>
    </lineage>
</organism>
<comment type="domain">
    <text evidence="5">Consists of three domains, a large central CORE domain and two small peripheral domains, NMPbind and LID, which undergo movements during catalysis. The LID domain closes over the site of phosphoryl transfer upon ATP binding. Assembling and dissambling the active center during each catalytic cycle provides an effective means to prevent ATP hydrolysis.</text>
</comment>
<dbReference type="InterPro" id="IPR033690">
    <property type="entry name" value="Adenylat_kinase_CS"/>
</dbReference>
<dbReference type="PRINTS" id="PR00094">
    <property type="entry name" value="ADENYLTKNASE"/>
</dbReference>
<evidence type="ECO:0000256" key="2">
    <source>
        <dbReference type="ARBA" id="ARBA00022727"/>
    </source>
</evidence>
<evidence type="ECO:0000256" key="7">
    <source>
        <dbReference type="RuleBase" id="RU003331"/>
    </source>
</evidence>
<feature type="region of interest" description="NMP" evidence="5">
    <location>
        <begin position="30"/>
        <end position="59"/>
    </location>
</feature>
<keyword evidence="5 7" id="KW-0067">ATP-binding</keyword>
<feature type="binding site" evidence="5">
    <location>
        <begin position="10"/>
        <end position="15"/>
    </location>
    <ligand>
        <name>ATP</name>
        <dbReference type="ChEBI" id="CHEBI:30616"/>
    </ligand>
</feature>
<feature type="binding site" evidence="5">
    <location>
        <position position="31"/>
    </location>
    <ligand>
        <name>AMP</name>
        <dbReference type="ChEBI" id="CHEBI:456215"/>
    </ligand>
</feature>
<dbReference type="STRING" id="1526658.BHK69_23035"/>
<dbReference type="NCBIfam" id="NF011105">
    <property type="entry name" value="PRK14532.1"/>
    <property type="match status" value="1"/>
</dbReference>
<comment type="function">
    <text evidence="5">Catalyzes the reversible transfer of the terminal phosphate group between ATP and AMP. Plays an important role in cellular energy homeostasis and in adenine nucleotide metabolism.</text>
</comment>
<dbReference type="NCBIfam" id="NF011100">
    <property type="entry name" value="PRK14527.1"/>
    <property type="match status" value="1"/>
</dbReference>
<feature type="binding site" evidence="5">
    <location>
        <position position="150"/>
    </location>
    <ligand>
        <name>AMP</name>
        <dbReference type="ChEBI" id="CHEBI:456215"/>
    </ligand>
</feature>
<feature type="binding site" evidence="5">
    <location>
        <position position="139"/>
    </location>
    <ligand>
        <name>AMP</name>
        <dbReference type="ChEBI" id="CHEBI:456215"/>
    </ligand>
</feature>
<comment type="catalytic activity">
    <reaction evidence="5 7">
        <text>AMP + ATP = 2 ADP</text>
        <dbReference type="Rhea" id="RHEA:12973"/>
        <dbReference type="ChEBI" id="CHEBI:30616"/>
        <dbReference type="ChEBI" id="CHEBI:456215"/>
        <dbReference type="ChEBI" id="CHEBI:456216"/>
        <dbReference type="EC" id="2.7.4.3"/>
    </reaction>
</comment>
<dbReference type="NCBIfam" id="NF001381">
    <property type="entry name" value="PRK00279.1-3"/>
    <property type="match status" value="1"/>
</dbReference>
<dbReference type="RefSeq" id="WP_069692135.1">
    <property type="nucleotide sequence ID" value="NZ_CP017147.1"/>
</dbReference>
<feature type="binding site" evidence="5">
    <location>
        <position position="92"/>
    </location>
    <ligand>
        <name>AMP</name>
        <dbReference type="ChEBI" id="CHEBI:456215"/>
    </ligand>
</feature>
<feature type="binding site" evidence="5">
    <location>
        <begin position="85"/>
        <end position="88"/>
    </location>
    <ligand>
        <name>AMP</name>
        <dbReference type="ChEBI" id="CHEBI:456215"/>
    </ligand>
</feature>
<feature type="binding site" evidence="5">
    <location>
        <begin position="57"/>
        <end position="59"/>
    </location>
    <ligand>
        <name>AMP</name>
        <dbReference type="ChEBI" id="CHEBI:456215"/>
    </ligand>
</feature>
<dbReference type="HAMAP" id="MF_00235">
    <property type="entry name" value="Adenylate_kinase_Adk"/>
    <property type="match status" value="1"/>
</dbReference>
<keyword evidence="1 5" id="KW-0808">Transferase</keyword>
<comment type="subcellular location">
    <subcellularLocation>
        <location evidence="5 7">Cytoplasm</location>
    </subcellularLocation>
</comment>
<proteinExistence type="inferred from homology"/>
<keyword evidence="2 5" id="KW-0545">Nucleotide biosynthesis</keyword>
<dbReference type="Gene3D" id="3.40.50.300">
    <property type="entry name" value="P-loop containing nucleotide triphosphate hydrolases"/>
    <property type="match status" value="1"/>
</dbReference>
<keyword evidence="9" id="KW-1185">Reference proteome</keyword>
<dbReference type="EC" id="2.7.4.3" evidence="5 7"/>
<dbReference type="SUPFAM" id="SSF52540">
    <property type="entry name" value="P-loop containing nucleoside triphosphate hydrolases"/>
    <property type="match status" value="1"/>
</dbReference>
<dbReference type="PROSITE" id="PS00113">
    <property type="entry name" value="ADENYLATE_KINASE"/>
    <property type="match status" value="1"/>
</dbReference>
<accession>A0A1D7U6C5</accession>
<dbReference type="CDD" id="cd01428">
    <property type="entry name" value="ADK"/>
    <property type="match status" value="1"/>
</dbReference>
<feature type="binding site" evidence="5">
    <location>
        <position position="36"/>
    </location>
    <ligand>
        <name>AMP</name>
        <dbReference type="ChEBI" id="CHEBI:456215"/>
    </ligand>
</feature>